<evidence type="ECO:0000256" key="1">
    <source>
        <dbReference type="ARBA" id="ARBA00004167"/>
    </source>
</evidence>
<feature type="compositionally biased region" description="Polar residues" evidence="11">
    <location>
        <begin position="1236"/>
        <end position="1253"/>
    </location>
</feature>
<keyword evidence="5" id="KW-0732">Signal</keyword>
<reference evidence="14" key="1">
    <citation type="journal article" date="2016" name="Nat. Commun.">
        <title>The Gonium pectorale genome demonstrates co-option of cell cycle regulation during the evolution of multicellularity.</title>
        <authorList>
            <person name="Hanschen E.R."/>
            <person name="Marriage T.N."/>
            <person name="Ferris P.J."/>
            <person name="Hamaji T."/>
            <person name="Toyoda A."/>
            <person name="Fujiyama A."/>
            <person name="Neme R."/>
            <person name="Noguchi H."/>
            <person name="Minakuchi Y."/>
            <person name="Suzuki M."/>
            <person name="Kawai-Toyooka H."/>
            <person name="Smith D.R."/>
            <person name="Sparks H."/>
            <person name="Anderson J."/>
            <person name="Bakaric R."/>
            <person name="Luria V."/>
            <person name="Karger A."/>
            <person name="Kirschner M.W."/>
            <person name="Durand P.M."/>
            <person name="Michod R.E."/>
            <person name="Nozaki H."/>
            <person name="Olson B.J."/>
        </authorList>
    </citation>
    <scope>NUCLEOTIDE SEQUENCE [LARGE SCALE GENOMIC DNA]</scope>
    <source>
        <strain evidence="14">NIES-2863</strain>
    </source>
</reference>
<keyword evidence="14" id="KW-1185">Reference proteome</keyword>
<dbReference type="OrthoDB" id="535287at2759"/>
<dbReference type="STRING" id="33097.A0A150G9B8"/>
<dbReference type="SUPFAM" id="SSF52058">
    <property type="entry name" value="L domain-like"/>
    <property type="match status" value="2"/>
</dbReference>
<evidence type="ECO:0000256" key="7">
    <source>
        <dbReference type="ARBA" id="ARBA00022989"/>
    </source>
</evidence>
<dbReference type="EMBL" id="LSYV01000047">
    <property type="protein sequence ID" value="KXZ46155.1"/>
    <property type="molecule type" value="Genomic_DNA"/>
</dbReference>
<evidence type="ECO:0000313" key="14">
    <source>
        <dbReference type="Proteomes" id="UP000075714"/>
    </source>
</evidence>
<dbReference type="Gene3D" id="3.80.10.10">
    <property type="entry name" value="Ribonuclease Inhibitor"/>
    <property type="match status" value="5"/>
</dbReference>
<dbReference type="Pfam" id="PF00560">
    <property type="entry name" value="LRR_1"/>
    <property type="match status" value="2"/>
</dbReference>
<dbReference type="PANTHER" id="PTHR27000:SF642">
    <property type="entry name" value="INACTIVE LEUCINE-RICH REPEAT RECEPTOR KINASE XIAO-RELATED"/>
    <property type="match status" value="1"/>
</dbReference>
<dbReference type="SMART" id="SM00321">
    <property type="entry name" value="WSC"/>
    <property type="match status" value="1"/>
</dbReference>
<evidence type="ECO:0000313" key="13">
    <source>
        <dbReference type="EMBL" id="KXZ46155.1"/>
    </source>
</evidence>
<sequence length="1426" mass="146400">MTSLTSLRVKGASGSLPPSFSSLTNLANLDLQSNNINGTLPAAWSRMTRLNSLMMNNNPGLVGSLPASWGALSRLFTLYIGTTGLSGTLPDAWSGLVGLFSLDLSASARFTGSVPASWSALRNLVSLDLSSNALTGPLPAFVSALSQLKYLMLGDQLHDDGSGGFSPGPLPDLSALTGLDTLDLMDCTAAGGLTGPLPDLARLRSLRWLRLPAEGLTGSLPDNLAGLTDLDWLEIRPTQRRTGLVAAGVAGRLPSYLPPQLRILDLSYCSFEAALPATWGSLTALQALNLRGNRLYGTLPPDWVPGAGGSLGLPGMTAASSILLGPEYGTGAQRPFFICGKAPNGGVWPGGAKPLKDAMYGNGADNFDSSANATLPLCWDFEAAMALLEMKPLWDPPASSGYASACDLSTWEQGTDPCSIEVAWERVACSSDGLAVTGLLLEDCGRLPAGSSLAPLRAVVPSQLSRLAALKTLRMTGTELTGTIPGGLSALSGLEELTLRSLPGTPGFSGDLPAWLSSLGALRIVDLSHNSLQQGSFGLDALPASIASFNASHNRLTSLGSLTSQRTGFQKLDLSSNQLSVSIASPGGFFTASHLPGLQLLDLSGNVAVTGALDPGWTALGALQHLDLSGLGGATPSGALPPAWSALTSLTRLAVASAGLTGGLPPGYSALTGLRLLHLEAATTSPGGLSGTLPAGYSSLTALQSLHLSSNSLSGPLPTAYSTLKQLTALLVQQNLMAGPVPAAWAPYSGGMVNMADGNGGVINITAQLSPVPNIPPPPPSPAPPTPPAIPPRPSPPPPNPPSDGFIAGLAVWKSGLLCSDNARQGAMGQYDTFNATLVNPSGGITSLALFRDDEVAPAAVVAVRVSHGSVARLVSGTGYDPAGPALRSQELSLAQRALASVAVCCSDVGLLSSLALRFADGSSQAAFGPCSNADAAASGGGVVAVPAGAVLAGVSGGYGAVTVVALTRYGEGRTTGFGGERMITECCRPAGQSEPGMDRIIINTAIWAAGEPLLRDGRKALLRVADSKYLKVARFVTNRAPDVFRRPKGLVGRYSLPLSSFLLGNAGPCDVYVIGAFDPAFLEPGVQAALQRFVAAGRALLVVGPDVMPSAFYVAARRRQLAGDGVGAAWPLKFGAQDSPSWSQASRLLPLGSASASGRLDEDRAGSNGVGDYSSDGEHLLGEPQVSVGRSGSKWSLEEPQSRVAVDRLQPGGKKSGPRRMLQDSSGSEEPKPNPQEQLLQTQPSFDGNDIPVNQVTGPMGMIFTGYVSDPGGNLTVTAPSELANAELAAQQYLAWLQGQATLEPLVVGQSNLPKRVAYVGCFAENTAARALNVSLIALDRLLSVDRCLAAALKMTGGAQLPVIFMGLQRSQCFGGSSLLGALELGQLPDAACSASCAGAPAQRCGGPLNGTAQASSLYRILEEV</sequence>
<keyword evidence="7" id="KW-1133">Transmembrane helix</keyword>
<evidence type="ECO:0000256" key="9">
    <source>
        <dbReference type="ARBA" id="ARBA00023170"/>
    </source>
</evidence>
<accession>A0A150G9B8</accession>
<feature type="region of interest" description="Disordered" evidence="11">
    <location>
        <begin position="1155"/>
        <end position="1253"/>
    </location>
</feature>
<evidence type="ECO:0000259" key="12">
    <source>
        <dbReference type="SMART" id="SM00321"/>
    </source>
</evidence>
<evidence type="ECO:0000256" key="5">
    <source>
        <dbReference type="ARBA" id="ARBA00022729"/>
    </source>
</evidence>
<proteinExistence type="predicted"/>
<evidence type="ECO:0000256" key="4">
    <source>
        <dbReference type="ARBA" id="ARBA00022692"/>
    </source>
</evidence>
<keyword evidence="9" id="KW-0675">Receptor</keyword>
<comment type="caution">
    <text evidence="13">The sequence shown here is derived from an EMBL/GenBank/DDBJ whole genome shotgun (WGS) entry which is preliminary data.</text>
</comment>
<keyword evidence="8" id="KW-0472">Membrane</keyword>
<dbReference type="InterPro" id="IPR003591">
    <property type="entry name" value="Leu-rich_rpt_typical-subtyp"/>
</dbReference>
<keyword evidence="6" id="KW-0677">Repeat</keyword>
<dbReference type="GO" id="GO:0016020">
    <property type="term" value="C:membrane"/>
    <property type="evidence" value="ECO:0007669"/>
    <property type="project" value="UniProtKB-SubCell"/>
</dbReference>
<gene>
    <name evidence="13" type="ORF">GPECTOR_46g224</name>
</gene>
<keyword evidence="3" id="KW-0433">Leucine-rich repeat</keyword>
<dbReference type="InterPro" id="IPR032675">
    <property type="entry name" value="LRR_dom_sf"/>
</dbReference>
<organism evidence="13 14">
    <name type="scientific">Gonium pectorale</name>
    <name type="common">Green alga</name>
    <dbReference type="NCBI Taxonomy" id="33097"/>
    <lineage>
        <taxon>Eukaryota</taxon>
        <taxon>Viridiplantae</taxon>
        <taxon>Chlorophyta</taxon>
        <taxon>core chlorophytes</taxon>
        <taxon>Chlorophyceae</taxon>
        <taxon>CS clade</taxon>
        <taxon>Chlamydomonadales</taxon>
        <taxon>Volvocaceae</taxon>
        <taxon>Gonium</taxon>
    </lineage>
</organism>
<dbReference type="SMART" id="SM00369">
    <property type="entry name" value="LRR_TYP"/>
    <property type="match status" value="5"/>
</dbReference>
<dbReference type="InterPro" id="IPR002889">
    <property type="entry name" value="WSC_carb-bd"/>
</dbReference>
<evidence type="ECO:0000256" key="10">
    <source>
        <dbReference type="ARBA" id="ARBA00023180"/>
    </source>
</evidence>
<name>A0A150G9B8_GONPE</name>
<comment type="subcellular location">
    <subcellularLocation>
        <location evidence="2">Cytoplasm</location>
        <location evidence="2">Cytoskeleton</location>
        <location evidence="2">Cilium axoneme</location>
    </subcellularLocation>
    <subcellularLocation>
        <location evidence="1">Membrane</location>
        <topology evidence="1">Single-pass membrane protein</topology>
    </subcellularLocation>
</comment>
<evidence type="ECO:0000256" key="11">
    <source>
        <dbReference type="SAM" id="MobiDB-lite"/>
    </source>
</evidence>
<evidence type="ECO:0000256" key="3">
    <source>
        <dbReference type="ARBA" id="ARBA00022614"/>
    </source>
</evidence>
<keyword evidence="4" id="KW-0812">Transmembrane</keyword>
<evidence type="ECO:0000256" key="8">
    <source>
        <dbReference type="ARBA" id="ARBA00023136"/>
    </source>
</evidence>
<evidence type="ECO:0000256" key="2">
    <source>
        <dbReference type="ARBA" id="ARBA00004430"/>
    </source>
</evidence>
<feature type="compositionally biased region" description="Pro residues" evidence="11">
    <location>
        <begin position="773"/>
        <end position="802"/>
    </location>
</feature>
<keyword evidence="10" id="KW-0325">Glycoprotein</keyword>
<evidence type="ECO:0000256" key="6">
    <source>
        <dbReference type="ARBA" id="ARBA00022737"/>
    </source>
</evidence>
<dbReference type="InterPro" id="IPR001611">
    <property type="entry name" value="Leu-rich_rpt"/>
</dbReference>
<protein>
    <recommendedName>
        <fullName evidence="12">WSC domain-containing protein</fullName>
    </recommendedName>
</protein>
<dbReference type="PANTHER" id="PTHR27000">
    <property type="entry name" value="LEUCINE-RICH REPEAT RECEPTOR-LIKE PROTEIN KINASE FAMILY PROTEIN-RELATED"/>
    <property type="match status" value="1"/>
</dbReference>
<feature type="region of interest" description="Disordered" evidence="11">
    <location>
        <begin position="768"/>
        <end position="805"/>
    </location>
</feature>
<dbReference type="Proteomes" id="UP000075714">
    <property type="component" value="Unassembled WGS sequence"/>
</dbReference>
<feature type="domain" description="WSC" evidence="12">
    <location>
        <begin position="1317"/>
        <end position="1416"/>
    </location>
</feature>
<dbReference type="GO" id="GO:0005930">
    <property type="term" value="C:axoneme"/>
    <property type="evidence" value="ECO:0007669"/>
    <property type="project" value="UniProtKB-SubCell"/>
</dbReference>